<sequence>MNKISSLLLLLLTLIMGVQAEEEIQATQHLESLVLGSGCFWGEEKRYEAIAGVVDVVSGYADGRGVLPSYREITKQKNKFNPNNHAEVVLVVFNKNVVSAKDILKHFFEGHDPTQLNRQGNDIGT</sequence>
<evidence type="ECO:0000259" key="3">
    <source>
        <dbReference type="Pfam" id="PF01625"/>
    </source>
</evidence>
<protein>
    <recommendedName>
        <fullName evidence="1">peptide-methionine (S)-S-oxide reductase</fullName>
        <ecNumber evidence="1">1.8.4.11</ecNumber>
    </recommendedName>
</protein>
<gene>
    <name evidence="4" type="ORF">METZ01_LOCUS470805</name>
</gene>
<keyword evidence="2" id="KW-0560">Oxidoreductase</keyword>
<accession>A0A383BDN1</accession>
<dbReference type="SUPFAM" id="SSF55068">
    <property type="entry name" value="Peptide methionine sulfoxide reductase"/>
    <property type="match status" value="1"/>
</dbReference>
<dbReference type="AlphaFoldDB" id="A0A383BDN1"/>
<dbReference type="EMBL" id="UINC01199493">
    <property type="protein sequence ID" value="SVE17951.1"/>
    <property type="molecule type" value="Genomic_DNA"/>
</dbReference>
<dbReference type="PANTHER" id="PTHR43774">
    <property type="entry name" value="PEPTIDE METHIONINE SULFOXIDE REDUCTASE"/>
    <property type="match status" value="1"/>
</dbReference>
<feature type="domain" description="Peptide methionine sulphoxide reductase MsrA" evidence="3">
    <location>
        <begin position="33"/>
        <end position="125"/>
    </location>
</feature>
<dbReference type="Gene3D" id="3.30.1060.10">
    <property type="entry name" value="Peptide methionine sulphoxide reductase MsrA"/>
    <property type="match status" value="1"/>
</dbReference>
<dbReference type="InterPro" id="IPR036509">
    <property type="entry name" value="Met_Sox_Rdtase_MsrA_sf"/>
</dbReference>
<organism evidence="4">
    <name type="scientific">marine metagenome</name>
    <dbReference type="NCBI Taxonomy" id="408172"/>
    <lineage>
        <taxon>unclassified sequences</taxon>
        <taxon>metagenomes</taxon>
        <taxon>ecological metagenomes</taxon>
    </lineage>
</organism>
<feature type="non-terminal residue" evidence="4">
    <location>
        <position position="125"/>
    </location>
</feature>
<dbReference type="Pfam" id="PF01625">
    <property type="entry name" value="PMSR"/>
    <property type="match status" value="1"/>
</dbReference>
<name>A0A383BDN1_9ZZZZ</name>
<evidence type="ECO:0000313" key="4">
    <source>
        <dbReference type="EMBL" id="SVE17951.1"/>
    </source>
</evidence>
<dbReference type="EC" id="1.8.4.11" evidence="1"/>
<proteinExistence type="predicted"/>
<dbReference type="PANTHER" id="PTHR43774:SF1">
    <property type="entry name" value="PEPTIDE METHIONINE SULFOXIDE REDUCTASE MSRA 2"/>
    <property type="match status" value="1"/>
</dbReference>
<dbReference type="GO" id="GO:0008113">
    <property type="term" value="F:peptide-methionine (S)-S-oxide reductase activity"/>
    <property type="evidence" value="ECO:0007669"/>
    <property type="project" value="UniProtKB-EC"/>
</dbReference>
<evidence type="ECO:0000256" key="1">
    <source>
        <dbReference type="ARBA" id="ARBA00012502"/>
    </source>
</evidence>
<evidence type="ECO:0000256" key="2">
    <source>
        <dbReference type="ARBA" id="ARBA00023002"/>
    </source>
</evidence>
<dbReference type="InterPro" id="IPR002569">
    <property type="entry name" value="Met_Sox_Rdtase_MsrA_dom"/>
</dbReference>
<reference evidence="4" key="1">
    <citation type="submission" date="2018-05" db="EMBL/GenBank/DDBJ databases">
        <authorList>
            <person name="Lanie J.A."/>
            <person name="Ng W.-L."/>
            <person name="Kazmierczak K.M."/>
            <person name="Andrzejewski T.M."/>
            <person name="Davidsen T.M."/>
            <person name="Wayne K.J."/>
            <person name="Tettelin H."/>
            <person name="Glass J.I."/>
            <person name="Rusch D."/>
            <person name="Podicherti R."/>
            <person name="Tsui H.-C.T."/>
            <person name="Winkler M.E."/>
        </authorList>
    </citation>
    <scope>NUCLEOTIDE SEQUENCE</scope>
</reference>